<keyword evidence="1" id="KW-1133">Transmembrane helix</keyword>
<accession>A0A7C8ZW95</accession>
<protein>
    <submittedName>
        <fullName evidence="2">Uncharacterized protein</fullName>
    </submittedName>
</protein>
<keyword evidence="1" id="KW-0472">Membrane</keyword>
<proteinExistence type="predicted"/>
<evidence type="ECO:0000256" key="1">
    <source>
        <dbReference type="SAM" id="Phobius"/>
    </source>
</evidence>
<reference evidence="2" key="1">
    <citation type="journal article" date="2013" name="J. Plant Res.">
        <title>Effect of fungi and light on seed germination of three Opuntia species from semiarid lands of central Mexico.</title>
        <authorList>
            <person name="Delgado-Sanchez P."/>
            <person name="Jimenez-Bremont J.F."/>
            <person name="Guerrero-Gonzalez Mde L."/>
            <person name="Flores J."/>
        </authorList>
    </citation>
    <scope>NUCLEOTIDE SEQUENCE</scope>
    <source>
        <tissue evidence="2">Cladode</tissue>
    </source>
</reference>
<keyword evidence="1" id="KW-0812">Transmembrane</keyword>
<name>A0A7C8ZW95_OPUST</name>
<reference evidence="2" key="2">
    <citation type="submission" date="2020-07" db="EMBL/GenBank/DDBJ databases">
        <authorList>
            <person name="Vera ALvarez R."/>
            <person name="Arias-Moreno D.M."/>
            <person name="Jimenez-Jacinto V."/>
            <person name="Jimenez-Bremont J.F."/>
            <person name="Swaminathan K."/>
            <person name="Moose S.P."/>
            <person name="Guerrero-Gonzalez M.L."/>
            <person name="Marino-Ramirez L."/>
            <person name="Landsman D."/>
            <person name="Rodriguez-Kessler M."/>
            <person name="Delgado-Sanchez P."/>
        </authorList>
    </citation>
    <scope>NUCLEOTIDE SEQUENCE</scope>
    <source>
        <tissue evidence="2">Cladode</tissue>
    </source>
</reference>
<evidence type="ECO:0000313" key="2">
    <source>
        <dbReference type="EMBL" id="MBA4653298.1"/>
    </source>
</evidence>
<dbReference type="AlphaFoldDB" id="A0A7C8ZW95"/>
<feature type="transmembrane region" description="Helical" evidence="1">
    <location>
        <begin position="68"/>
        <end position="89"/>
    </location>
</feature>
<sequence>MTCKVHWPFIYRLGTRWRIQKFVWQRGYYFSAGDDKVMQSYLSCILNCPINCLLVEGVRELICGHNSVIFFFFFFYLCFLPPFFFFFFLQKCVCFAFPFFF</sequence>
<organism evidence="2">
    <name type="scientific">Opuntia streptacantha</name>
    <name type="common">Prickly pear cactus</name>
    <name type="synonym">Opuntia cardona</name>
    <dbReference type="NCBI Taxonomy" id="393608"/>
    <lineage>
        <taxon>Eukaryota</taxon>
        <taxon>Viridiplantae</taxon>
        <taxon>Streptophyta</taxon>
        <taxon>Embryophyta</taxon>
        <taxon>Tracheophyta</taxon>
        <taxon>Spermatophyta</taxon>
        <taxon>Magnoliopsida</taxon>
        <taxon>eudicotyledons</taxon>
        <taxon>Gunneridae</taxon>
        <taxon>Pentapetalae</taxon>
        <taxon>Caryophyllales</taxon>
        <taxon>Cactineae</taxon>
        <taxon>Cactaceae</taxon>
        <taxon>Opuntioideae</taxon>
        <taxon>Opuntia</taxon>
    </lineage>
</organism>
<dbReference type="EMBL" id="GISG01178348">
    <property type="protein sequence ID" value="MBA4653298.1"/>
    <property type="molecule type" value="Transcribed_RNA"/>
</dbReference>